<feature type="non-terminal residue" evidence="3">
    <location>
        <position position="108"/>
    </location>
</feature>
<name>M3ICA9_LEPIT</name>
<dbReference type="Proteomes" id="UP000011778">
    <property type="component" value="Unassembled WGS sequence"/>
</dbReference>
<dbReference type="GO" id="GO:0047334">
    <property type="term" value="F:diphosphate-fructose-6-phosphate 1-phosphotransferase activity"/>
    <property type="evidence" value="ECO:0007669"/>
    <property type="project" value="UniProtKB-EC"/>
</dbReference>
<proteinExistence type="predicted"/>
<evidence type="ECO:0000256" key="1">
    <source>
        <dbReference type="ARBA" id="ARBA00003138"/>
    </source>
</evidence>
<dbReference type="InterPro" id="IPR035966">
    <property type="entry name" value="PKF_sf"/>
</dbReference>
<comment type="catalytic activity">
    <reaction evidence="2">
        <text>beta-D-fructose 6-phosphate + diphosphate = beta-D-fructose 1,6-bisphosphate + phosphate + H(+)</text>
        <dbReference type="Rhea" id="RHEA:13613"/>
        <dbReference type="ChEBI" id="CHEBI:15378"/>
        <dbReference type="ChEBI" id="CHEBI:32966"/>
        <dbReference type="ChEBI" id="CHEBI:33019"/>
        <dbReference type="ChEBI" id="CHEBI:43474"/>
        <dbReference type="ChEBI" id="CHEBI:57634"/>
        <dbReference type="EC" id="2.7.1.90"/>
    </reaction>
</comment>
<protein>
    <recommendedName>
        <fullName evidence="5">Phosphofructokinase domain protein</fullName>
    </recommendedName>
</protein>
<reference evidence="3 4" key="1">
    <citation type="submission" date="2013-02" db="EMBL/GenBank/DDBJ databases">
        <authorList>
            <person name="Harkins D.M."/>
            <person name="Durkin A.S."/>
            <person name="Brinkac L.M."/>
            <person name="Haft D.H."/>
            <person name="Selengut J.D."/>
            <person name="Sanka R."/>
            <person name="DePew J."/>
            <person name="Purushe J."/>
            <person name="Tulsiani S.M."/>
            <person name="Graham G.C."/>
            <person name="Burns M.-A."/>
            <person name="Dohnt M.F."/>
            <person name="Smythe L.D."/>
            <person name="McKay D.B."/>
            <person name="Craig S.B."/>
            <person name="Vinetz J.M."/>
            <person name="Sutton G.G."/>
            <person name="Nierman W.C."/>
            <person name="Fouts D.E."/>
        </authorList>
    </citation>
    <scope>NUCLEOTIDE SEQUENCE [LARGE SCALE GENOMIC DNA]</scope>
    <source>
        <strain evidence="3 4">LT2050</strain>
    </source>
</reference>
<comment type="caution">
    <text evidence="3">The sequence shown here is derived from an EMBL/GenBank/DDBJ whole genome shotgun (WGS) entry which is preliminary data.</text>
</comment>
<dbReference type="PANTHER" id="PTHR45770">
    <property type="entry name" value="ATP-DEPENDENT 6-PHOSPHOFRUCTOKINASE 1"/>
    <property type="match status" value="1"/>
</dbReference>
<sequence length="108" mass="12333">METKIQNFGECSIPSPADYEYYTSDTSRLIFRTVFQSKEDWNSYVQEGPDFFEQAGPREKIYFNPQEVTAGIVTCGGLCPGINDVIRGIVMELYYRYGVSRILGFPYG</sequence>
<evidence type="ECO:0000313" key="4">
    <source>
        <dbReference type="Proteomes" id="UP000011778"/>
    </source>
</evidence>
<evidence type="ECO:0000256" key="2">
    <source>
        <dbReference type="ARBA" id="ARBA00048072"/>
    </source>
</evidence>
<dbReference type="AlphaFoldDB" id="M3ICA9"/>
<dbReference type="SUPFAM" id="SSF53784">
    <property type="entry name" value="Phosphofructokinase"/>
    <property type="match status" value="1"/>
</dbReference>
<organism evidence="3 4">
    <name type="scientific">Leptospira interrogans serovar Copenhageni str. LT2050</name>
    <dbReference type="NCBI Taxonomy" id="1001598"/>
    <lineage>
        <taxon>Bacteria</taxon>
        <taxon>Pseudomonadati</taxon>
        <taxon>Spirochaetota</taxon>
        <taxon>Spirochaetia</taxon>
        <taxon>Leptospirales</taxon>
        <taxon>Leptospiraceae</taxon>
        <taxon>Leptospira</taxon>
    </lineage>
</organism>
<dbReference type="Gene3D" id="3.40.50.450">
    <property type="match status" value="1"/>
</dbReference>
<accession>M3ICA9</accession>
<dbReference type="InterPro" id="IPR050929">
    <property type="entry name" value="PFKA"/>
</dbReference>
<dbReference type="GO" id="GO:0003872">
    <property type="term" value="F:6-phosphofructokinase activity"/>
    <property type="evidence" value="ECO:0007669"/>
    <property type="project" value="InterPro"/>
</dbReference>
<comment type="function">
    <text evidence="1">Catalyzes the phosphorylation of D-fructose 6-phosphate, the first committing step of glycolysis. Uses inorganic phosphate (PPi) as phosphoryl donor instead of ATP like common ATP-dependent phosphofructokinases (ATP-PFKs), which renders the reaction reversible, and can thus function both in glycolysis and gluconeogenesis. Consistently, PPi-PFK can replace the enzymes of both the forward (ATP-PFK) and reverse (fructose-bisphosphatase (FBPase)) reactions.</text>
</comment>
<evidence type="ECO:0008006" key="5">
    <source>
        <dbReference type="Google" id="ProtNLM"/>
    </source>
</evidence>
<evidence type="ECO:0000313" key="3">
    <source>
        <dbReference type="EMBL" id="EMG18948.1"/>
    </source>
</evidence>
<dbReference type="EMBL" id="AFMD02000584">
    <property type="protein sequence ID" value="EMG18948.1"/>
    <property type="molecule type" value="Genomic_DNA"/>
</dbReference>
<gene>
    <name evidence="3" type="ORF">LEP1GSC150_1254</name>
</gene>